<feature type="transmembrane region" description="Helical" evidence="2">
    <location>
        <begin position="164"/>
        <end position="185"/>
    </location>
</feature>
<evidence type="ECO:0000256" key="2">
    <source>
        <dbReference type="SAM" id="Phobius"/>
    </source>
</evidence>
<evidence type="ECO:0000313" key="3">
    <source>
        <dbReference type="EMBL" id="GEL45809.1"/>
    </source>
</evidence>
<evidence type="ECO:0000313" key="6">
    <source>
        <dbReference type="Proteomes" id="UP000564629"/>
    </source>
</evidence>
<dbReference type="Pfam" id="PF22564">
    <property type="entry name" value="HAAS"/>
    <property type="match status" value="1"/>
</dbReference>
<gene>
    <name evidence="3" type="ORF">CHO01_09250</name>
    <name evidence="4" type="ORF">HNR08_000705</name>
</gene>
<proteinExistence type="predicted"/>
<dbReference type="EMBL" id="JACHDN010000001">
    <property type="protein sequence ID" value="MBB5471969.1"/>
    <property type="molecule type" value="Genomic_DNA"/>
</dbReference>
<sequence>MNGTAHAAAAPGTGPVADVGEYAARVRAHLAGLPQDQVDDLTDGLEADLADALADPTVVTGTDPGDLVARFGEPRDYARELRLAAGLPEPAPATARPRGPRAAGRRLAARVHAGGRRMAADLDAQPWWPPVREFLVTLRPVWWLIRAWVAYQLIVLVAGRGEGWLPRDLVTVVLLAVLMVVSVQWGRGRWLPRRVRWVPALVSVAAVVLFVPAVAVASDAELNRRAPVVEYYPEYVESGVPFPQDGVWVDGMQVSNLFAYDAEGNPLHDVQLYDDRGRPVRTTSDGGWGEWSLPGVEDAWSFVPVPDEDGRRLWNVYPLRGAPSEEFDWDAVGDGVQVEGTLAGDPRTPPRPFAQAPALADASAQDESPASDASVAPTPTPEATP</sequence>
<dbReference type="Proteomes" id="UP000321723">
    <property type="component" value="Unassembled WGS sequence"/>
</dbReference>
<evidence type="ECO:0000313" key="4">
    <source>
        <dbReference type="EMBL" id="MBB5471969.1"/>
    </source>
</evidence>
<feature type="transmembrane region" description="Helical" evidence="2">
    <location>
        <begin position="197"/>
        <end position="217"/>
    </location>
</feature>
<keyword evidence="2" id="KW-1133">Transmembrane helix</keyword>
<accession>A0A511F959</accession>
<reference evidence="3 5" key="1">
    <citation type="submission" date="2019-07" db="EMBL/GenBank/DDBJ databases">
        <title>Whole genome shotgun sequence of Cellulomonas hominis NBRC 16055.</title>
        <authorList>
            <person name="Hosoyama A."/>
            <person name="Uohara A."/>
            <person name="Ohji S."/>
            <person name="Ichikawa N."/>
        </authorList>
    </citation>
    <scope>NUCLEOTIDE SEQUENCE [LARGE SCALE GENOMIC DNA]</scope>
    <source>
        <strain evidence="3 5">NBRC 16055</strain>
    </source>
</reference>
<feature type="region of interest" description="Disordered" evidence="1">
    <location>
        <begin position="338"/>
        <end position="385"/>
    </location>
</feature>
<dbReference type="RefSeq" id="WP_146834276.1">
    <property type="nucleotide sequence ID" value="NZ_BJVQ01000007.1"/>
</dbReference>
<reference evidence="4 6" key="2">
    <citation type="submission" date="2020-08" db="EMBL/GenBank/DDBJ databases">
        <title>Sequencing the genomes of 1000 actinobacteria strains.</title>
        <authorList>
            <person name="Klenk H.-P."/>
        </authorList>
    </citation>
    <scope>NUCLEOTIDE SEQUENCE [LARGE SCALE GENOMIC DNA]</scope>
    <source>
        <strain evidence="4 6">DSM 9581</strain>
    </source>
</reference>
<feature type="compositionally biased region" description="Low complexity" evidence="1">
    <location>
        <begin position="354"/>
        <end position="366"/>
    </location>
</feature>
<evidence type="ECO:0000313" key="5">
    <source>
        <dbReference type="Proteomes" id="UP000321723"/>
    </source>
</evidence>
<organism evidence="3 5">
    <name type="scientific">Cellulomonas hominis</name>
    <dbReference type="NCBI Taxonomy" id="156981"/>
    <lineage>
        <taxon>Bacteria</taxon>
        <taxon>Bacillati</taxon>
        <taxon>Actinomycetota</taxon>
        <taxon>Actinomycetes</taxon>
        <taxon>Micrococcales</taxon>
        <taxon>Cellulomonadaceae</taxon>
        <taxon>Cellulomonas</taxon>
    </lineage>
</organism>
<dbReference type="OrthoDB" id="5185521at2"/>
<comment type="caution">
    <text evidence="3">The sequence shown here is derived from an EMBL/GenBank/DDBJ whole genome shotgun (WGS) entry which is preliminary data.</text>
</comment>
<feature type="transmembrane region" description="Helical" evidence="2">
    <location>
        <begin position="141"/>
        <end position="158"/>
    </location>
</feature>
<dbReference type="EMBL" id="BJVQ01000007">
    <property type="protein sequence ID" value="GEL45809.1"/>
    <property type="molecule type" value="Genomic_DNA"/>
</dbReference>
<keyword evidence="2" id="KW-0472">Membrane</keyword>
<evidence type="ECO:0000256" key="1">
    <source>
        <dbReference type="SAM" id="MobiDB-lite"/>
    </source>
</evidence>
<protein>
    <submittedName>
        <fullName evidence="3">Uncharacterized protein</fullName>
    </submittedName>
</protein>
<dbReference type="AlphaFoldDB" id="A0A511F959"/>
<dbReference type="Proteomes" id="UP000564629">
    <property type="component" value="Unassembled WGS sequence"/>
</dbReference>
<name>A0A511F959_9CELL</name>
<keyword evidence="5" id="KW-1185">Reference proteome</keyword>
<keyword evidence="2" id="KW-0812">Transmembrane</keyword>